<dbReference type="AlphaFoldDB" id="A0A1D3CU86"/>
<gene>
    <name evidence="2" type="ORF">cyc_06797</name>
</gene>
<proteinExistence type="predicted"/>
<organism evidence="2 3">
    <name type="scientific">Cyclospora cayetanensis</name>
    <dbReference type="NCBI Taxonomy" id="88456"/>
    <lineage>
        <taxon>Eukaryota</taxon>
        <taxon>Sar</taxon>
        <taxon>Alveolata</taxon>
        <taxon>Apicomplexa</taxon>
        <taxon>Conoidasida</taxon>
        <taxon>Coccidia</taxon>
        <taxon>Eucoccidiorida</taxon>
        <taxon>Eimeriorina</taxon>
        <taxon>Eimeriidae</taxon>
        <taxon>Cyclospora</taxon>
    </lineage>
</organism>
<comment type="caution">
    <text evidence="2">The sequence shown here is derived from an EMBL/GenBank/DDBJ whole genome shotgun (WGS) entry which is preliminary data.</text>
</comment>
<protein>
    <submittedName>
        <fullName evidence="2">Uncharacterized protein</fullName>
    </submittedName>
</protein>
<evidence type="ECO:0000313" key="2">
    <source>
        <dbReference type="EMBL" id="OEH74752.1"/>
    </source>
</evidence>
<name>A0A1D3CU86_9EIME</name>
<feature type="compositionally biased region" description="Polar residues" evidence="1">
    <location>
        <begin position="102"/>
        <end position="113"/>
    </location>
</feature>
<feature type="region of interest" description="Disordered" evidence="1">
    <location>
        <begin position="95"/>
        <end position="128"/>
    </location>
</feature>
<dbReference type="VEuPathDB" id="ToxoDB:cyc_06797"/>
<dbReference type="VEuPathDB" id="ToxoDB:LOC113146865"/>
<accession>A0A1D3CU86</accession>
<dbReference type="EMBL" id="JROU02001941">
    <property type="protein sequence ID" value="OEH74752.1"/>
    <property type="molecule type" value="Genomic_DNA"/>
</dbReference>
<reference evidence="2 3" key="1">
    <citation type="journal article" date="2016" name="BMC Genomics">
        <title>Comparative genomics reveals Cyclospora cayetanensis possesses coccidia-like metabolism and invasion components but unique surface antigens.</title>
        <authorList>
            <person name="Liu S."/>
            <person name="Wang L."/>
            <person name="Zheng H."/>
            <person name="Xu Z."/>
            <person name="Roellig D.M."/>
            <person name="Li N."/>
            <person name="Frace M.A."/>
            <person name="Tang K."/>
            <person name="Arrowood M.J."/>
            <person name="Moss D.M."/>
            <person name="Zhang L."/>
            <person name="Feng Y."/>
            <person name="Xiao L."/>
        </authorList>
    </citation>
    <scope>NUCLEOTIDE SEQUENCE [LARGE SCALE GENOMIC DNA]</scope>
    <source>
        <strain evidence="2 3">CHN_HEN01</strain>
    </source>
</reference>
<feature type="region of interest" description="Disordered" evidence="1">
    <location>
        <begin position="341"/>
        <end position="370"/>
    </location>
</feature>
<keyword evidence="3" id="KW-1185">Reference proteome</keyword>
<dbReference type="Proteomes" id="UP000095192">
    <property type="component" value="Unassembled WGS sequence"/>
</dbReference>
<feature type="region of interest" description="Disordered" evidence="1">
    <location>
        <begin position="178"/>
        <end position="199"/>
    </location>
</feature>
<evidence type="ECO:0000313" key="3">
    <source>
        <dbReference type="Proteomes" id="UP000095192"/>
    </source>
</evidence>
<dbReference type="InParanoid" id="A0A1D3CU86"/>
<sequence length="672" mass="72821">MVRRCVQVSLRVSDLCVSSAIENRKGWSLWGYSRWVPWHKVVNQTYYTLACSAGIEAIVGASEAKVVAPDCCKPAAEHREKIALKAASSVKTSKLKARTAAGTKNNEVRTNTPIKEEERASRTKGKASKCSVSLSISMPVSGAPLGVQTPCKDSRIPNAPSQEEAHSFLGGRCARAVENPSATSRTSRHDPQDSGPYSRAKFPYAFSVSSRAVELSTSSHKDTLPRNVSQDDTKITTFVEASQETALQKPSESSWPANVPPEILVANGTKERLENGEACTQEPYSGEALQRHPGKYFKSPSSKIPVVCKKGTRGHNTQKRLNIKTMSSGVALEKVDPRVTPELQTSSCPPRLIPKGSPRPAKSTLRSTPNGCSAVGTPISIVDDCCMPPSRSLVSPVEGCRRAPTKATRRQSDSLHILLKPRGSSGNSKRVSNPISVSVDVRLGVRQLSRHGRSLEYTTWQRFLLGSSTTDRSPPLRAPLGAVQDFKKHGTTAESQVQYIATSSHGTGAQTERVLWEVVKTGKEVNPKGSPQSKGGQSEVIRLELPVVGGAKLGSLCLLGEVRQRTHSFCGAPEEEPCGQDCAPAHNQQQPKLQQDELLALQHEEKETHDQNYPQVVTDKKVDGIPLNESLYGDFFCGVPLKSPRGSDWPSEAHSIESFGSIYGPPPLTCPF</sequence>
<evidence type="ECO:0000256" key="1">
    <source>
        <dbReference type="SAM" id="MobiDB-lite"/>
    </source>
</evidence>